<dbReference type="AlphaFoldDB" id="A0A9D1KZS1"/>
<dbReference type="InterPro" id="IPR050135">
    <property type="entry name" value="dGTPase-like"/>
</dbReference>
<protein>
    <submittedName>
        <fullName evidence="2">HD domain-containing protein</fullName>
    </submittedName>
</protein>
<feature type="domain" description="HD/PDEase" evidence="1">
    <location>
        <begin position="62"/>
        <end position="192"/>
    </location>
</feature>
<dbReference type="SUPFAM" id="SSF109604">
    <property type="entry name" value="HD-domain/PDEase-like"/>
    <property type="match status" value="1"/>
</dbReference>
<evidence type="ECO:0000313" key="3">
    <source>
        <dbReference type="Proteomes" id="UP000824175"/>
    </source>
</evidence>
<organism evidence="2 3">
    <name type="scientific">Candidatus Fimiplasma intestinipullorum</name>
    <dbReference type="NCBI Taxonomy" id="2840825"/>
    <lineage>
        <taxon>Bacteria</taxon>
        <taxon>Bacillati</taxon>
        <taxon>Bacillota</taxon>
        <taxon>Clostridia</taxon>
        <taxon>Eubacteriales</taxon>
        <taxon>Candidatus Fimiplasma</taxon>
    </lineage>
</organism>
<dbReference type="SMART" id="SM00471">
    <property type="entry name" value="HDc"/>
    <property type="match status" value="1"/>
</dbReference>
<dbReference type="InterPro" id="IPR006674">
    <property type="entry name" value="HD_domain"/>
</dbReference>
<sequence>MHRNDYVLEKDRLNESRVFRDPIHRYIHIYHLPFWQLINTKEMQRLRRIHQLGGTHQVYQTAEHTRFPHSLGVYEVVRRMLELETFQGQLNDYERLSVLCSALLHDVGHGPFSHSFEHVFAVSHEDFTRRIILDPDTEVNQVLASYHPKLPEDVASIIEKTHPNPLLIQLVSSQIDGDRMDYLLRDSYFTGTSYGNFDMERILRTLRVKNKQIVFKESGVQAIEDYILARYHMYWQVYYHPTTRSYERLLILIFRRIRDLYQQGYPFENPMPYLMPFIAGEDVSVEAYLKMDESCLLYYFSLLEETKDAILSDLCTRFLSRKLFKYRNLKDEADYARIRDQLEKLGYDVNYYLAMDDPKQTPYIHYGAGHEVEEIQILRPDGSIRLLPEVSEIVHAIVESKLDKQDKKVYFPKEVKNWI</sequence>
<dbReference type="Proteomes" id="UP000824175">
    <property type="component" value="Unassembled WGS sequence"/>
</dbReference>
<dbReference type="GO" id="GO:0006203">
    <property type="term" value="P:dGTP catabolic process"/>
    <property type="evidence" value="ECO:0007669"/>
    <property type="project" value="TreeGrafter"/>
</dbReference>
<dbReference type="InterPro" id="IPR045509">
    <property type="entry name" value="HD_assoc_2"/>
</dbReference>
<dbReference type="Gene3D" id="1.10.3210.10">
    <property type="entry name" value="Hypothetical protein af1432"/>
    <property type="match status" value="1"/>
</dbReference>
<proteinExistence type="predicted"/>
<accession>A0A9D1KZS1</accession>
<evidence type="ECO:0000259" key="1">
    <source>
        <dbReference type="SMART" id="SM00471"/>
    </source>
</evidence>
<dbReference type="Pfam" id="PF01966">
    <property type="entry name" value="HD"/>
    <property type="match status" value="1"/>
</dbReference>
<gene>
    <name evidence="2" type="ORF">IAD15_07310</name>
</gene>
<dbReference type="InterPro" id="IPR003607">
    <property type="entry name" value="HD/PDEase_dom"/>
</dbReference>
<dbReference type="Pfam" id="PF19276">
    <property type="entry name" value="HD_assoc_2"/>
    <property type="match status" value="1"/>
</dbReference>
<reference evidence="2" key="2">
    <citation type="journal article" date="2021" name="PeerJ">
        <title>Extensive microbial diversity within the chicken gut microbiome revealed by metagenomics and culture.</title>
        <authorList>
            <person name="Gilroy R."/>
            <person name="Ravi A."/>
            <person name="Getino M."/>
            <person name="Pursley I."/>
            <person name="Horton D.L."/>
            <person name="Alikhan N.F."/>
            <person name="Baker D."/>
            <person name="Gharbi K."/>
            <person name="Hall N."/>
            <person name="Watson M."/>
            <person name="Adriaenssens E.M."/>
            <person name="Foster-Nyarko E."/>
            <person name="Jarju S."/>
            <person name="Secka A."/>
            <person name="Antonio M."/>
            <person name="Oren A."/>
            <person name="Chaudhuri R.R."/>
            <person name="La Ragione R."/>
            <person name="Hildebrand F."/>
            <person name="Pallen M.J."/>
        </authorList>
    </citation>
    <scope>NUCLEOTIDE SEQUENCE</scope>
    <source>
        <strain evidence="2">CHK195-11698</strain>
    </source>
</reference>
<comment type="caution">
    <text evidence="2">The sequence shown here is derived from an EMBL/GenBank/DDBJ whole genome shotgun (WGS) entry which is preliminary data.</text>
</comment>
<name>A0A9D1KZS1_9FIRM</name>
<reference evidence="2" key="1">
    <citation type="submission" date="2020-10" db="EMBL/GenBank/DDBJ databases">
        <authorList>
            <person name="Gilroy R."/>
        </authorList>
    </citation>
    <scope>NUCLEOTIDE SEQUENCE</scope>
    <source>
        <strain evidence="2">CHK195-11698</strain>
    </source>
</reference>
<dbReference type="PANTHER" id="PTHR11373:SF4">
    <property type="entry name" value="DEOXYNUCLEOSIDE TRIPHOSPHATE TRIPHOSPHOHYDROLASE SAMHD1"/>
    <property type="match status" value="1"/>
</dbReference>
<dbReference type="EMBL" id="DVMJ01000060">
    <property type="protein sequence ID" value="HIU13858.1"/>
    <property type="molecule type" value="Genomic_DNA"/>
</dbReference>
<dbReference type="GO" id="GO:0008832">
    <property type="term" value="F:dGTPase activity"/>
    <property type="evidence" value="ECO:0007669"/>
    <property type="project" value="TreeGrafter"/>
</dbReference>
<dbReference type="CDD" id="cd00077">
    <property type="entry name" value="HDc"/>
    <property type="match status" value="1"/>
</dbReference>
<evidence type="ECO:0000313" key="2">
    <source>
        <dbReference type="EMBL" id="HIU13858.1"/>
    </source>
</evidence>
<dbReference type="PANTHER" id="PTHR11373">
    <property type="entry name" value="DEOXYNUCLEOSIDE TRIPHOSPHATE TRIPHOSPHOHYDROLASE"/>
    <property type="match status" value="1"/>
</dbReference>